<gene>
    <name evidence="1" type="ORF">Rt10032_c01g0090</name>
</gene>
<proteinExistence type="predicted"/>
<evidence type="ECO:0000313" key="2">
    <source>
        <dbReference type="Proteomes" id="UP000321518"/>
    </source>
</evidence>
<comment type="caution">
    <text evidence="1">The sequence shown here is derived from an EMBL/GenBank/DDBJ whole genome shotgun (WGS) entry which is preliminary data.</text>
</comment>
<sequence>MLSFFCIGASQVFYLPVNLRNFCSIQSVLKPREWRIYGHERTAGAERSKSDGFRRALRSTASSVARAESKAGDVDESGSLWVFRTSALVEEEVLGKVARSSPNEAASGTASPFALFMDDQRESFAVAHPLRQSR</sequence>
<dbReference type="EMBL" id="BJWK01000001">
    <property type="protein sequence ID" value="GEM06073.1"/>
    <property type="molecule type" value="Genomic_DNA"/>
</dbReference>
<name>A0A511K6V5_RHOTO</name>
<organism evidence="1 2">
    <name type="scientific">Rhodotorula toruloides</name>
    <name type="common">Yeast</name>
    <name type="synonym">Rhodosporidium toruloides</name>
    <dbReference type="NCBI Taxonomy" id="5286"/>
    <lineage>
        <taxon>Eukaryota</taxon>
        <taxon>Fungi</taxon>
        <taxon>Dikarya</taxon>
        <taxon>Basidiomycota</taxon>
        <taxon>Pucciniomycotina</taxon>
        <taxon>Microbotryomycetes</taxon>
        <taxon>Sporidiobolales</taxon>
        <taxon>Sporidiobolaceae</taxon>
        <taxon>Rhodotorula</taxon>
    </lineage>
</organism>
<dbReference type="Proteomes" id="UP000321518">
    <property type="component" value="Unassembled WGS sequence"/>
</dbReference>
<evidence type="ECO:0000313" key="1">
    <source>
        <dbReference type="EMBL" id="GEM06073.1"/>
    </source>
</evidence>
<protein>
    <submittedName>
        <fullName evidence="1">Uncharacterized protein</fullName>
    </submittedName>
</protein>
<dbReference type="AlphaFoldDB" id="A0A511K6V5"/>
<reference evidence="1 2" key="1">
    <citation type="submission" date="2019-07" db="EMBL/GenBank/DDBJ databases">
        <title>Rhodotorula toruloides NBRC10032 genome sequencing.</title>
        <authorList>
            <person name="Shida Y."/>
            <person name="Takaku H."/>
            <person name="Ogasawara W."/>
            <person name="Mori K."/>
        </authorList>
    </citation>
    <scope>NUCLEOTIDE SEQUENCE [LARGE SCALE GENOMIC DNA]</scope>
    <source>
        <strain evidence="1 2">NBRC10032</strain>
    </source>
</reference>
<accession>A0A511K6V5</accession>